<feature type="domain" description="VIT" evidence="2">
    <location>
        <begin position="51"/>
        <end position="181"/>
    </location>
</feature>
<reference evidence="3" key="1">
    <citation type="submission" date="2022-10" db="EMBL/GenBank/DDBJ databases">
        <title>Culturing micro-colonial fungi from biological soil crusts in the Mojave desert and describing Neophaeococcomyces mojavensis, and introducing the new genera and species Taxawa tesnikishii.</title>
        <authorList>
            <person name="Kurbessoian T."/>
            <person name="Stajich J.E."/>
        </authorList>
    </citation>
    <scope>NUCLEOTIDE SEQUENCE</scope>
    <source>
        <strain evidence="3">TK_1</strain>
    </source>
</reference>
<dbReference type="PANTHER" id="PTHR45737:SF4">
    <property type="entry name" value="VON WILLEBRAND DOMAIN PROTEIN (AFU_ORTHOLOGUE AFUA_4G01160)"/>
    <property type="match status" value="1"/>
</dbReference>
<accession>A0ABQ9NPA3</accession>
<dbReference type="PROSITE" id="PS51468">
    <property type="entry name" value="VIT"/>
    <property type="match status" value="1"/>
</dbReference>
<dbReference type="InterPro" id="IPR013694">
    <property type="entry name" value="VIT"/>
</dbReference>
<dbReference type="InterPro" id="IPR002035">
    <property type="entry name" value="VWF_A"/>
</dbReference>
<proteinExistence type="predicted"/>
<evidence type="ECO:0000259" key="2">
    <source>
        <dbReference type="PROSITE" id="PS51468"/>
    </source>
</evidence>
<keyword evidence="4" id="KW-1185">Reference proteome</keyword>
<protein>
    <recommendedName>
        <fullName evidence="5">VIT domain-containing protein</fullName>
    </recommendedName>
</protein>
<evidence type="ECO:0000313" key="4">
    <source>
        <dbReference type="Proteomes" id="UP001172684"/>
    </source>
</evidence>
<comment type="caution">
    <text evidence="3">The sequence shown here is derived from an EMBL/GenBank/DDBJ whole genome shotgun (WGS) entry which is preliminary data.</text>
</comment>
<dbReference type="PROSITE" id="PS50234">
    <property type="entry name" value="VWFA"/>
    <property type="match status" value="1"/>
</dbReference>
<dbReference type="EMBL" id="JAPDRL010000047">
    <property type="protein sequence ID" value="KAJ9662834.1"/>
    <property type="molecule type" value="Genomic_DNA"/>
</dbReference>
<evidence type="ECO:0000259" key="1">
    <source>
        <dbReference type="PROSITE" id="PS50234"/>
    </source>
</evidence>
<dbReference type="Pfam" id="PF08487">
    <property type="entry name" value="VIT"/>
    <property type="match status" value="1"/>
</dbReference>
<feature type="domain" description="VWFA" evidence="1">
    <location>
        <begin position="344"/>
        <end position="493"/>
    </location>
</feature>
<evidence type="ECO:0008006" key="5">
    <source>
        <dbReference type="Google" id="ProtNLM"/>
    </source>
</evidence>
<dbReference type="SUPFAM" id="SSF53300">
    <property type="entry name" value="vWA-like"/>
    <property type="match status" value="1"/>
</dbReference>
<dbReference type="Proteomes" id="UP001172684">
    <property type="component" value="Unassembled WGS sequence"/>
</dbReference>
<dbReference type="PANTHER" id="PTHR45737">
    <property type="entry name" value="VON WILLEBRAND FACTOR A DOMAIN-CONTAINING PROTEIN 5A"/>
    <property type="match status" value="1"/>
</dbReference>
<dbReference type="Pfam" id="PF13768">
    <property type="entry name" value="VWA_3"/>
    <property type="match status" value="1"/>
</dbReference>
<dbReference type="InterPro" id="IPR036465">
    <property type="entry name" value="vWFA_dom_sf"/>
</dbReference>
<evidence type="ECO:0000313" key="3">
    <source>
        <dbReference type="EMBL" id="KAJ9662834.1"/>
    </source>
</evidence>
<organism evidence="3 4">
    <name type="scientific">Coniosporium apollinis</name>
    <dbReference type="NCBI Taxonomy" id="61459"/>
    <lineage>
        <taxon>Eukaryota</taxon>
        <taxon>Fungi</taxon>
        <taxon>Dikarya</taxon>
        <taxon>Ascomycota</taxon>
        <taxon>Pezizomycotina</taxon>
        <taxon>Dothideomycetes</taxon>
        <taxon>Dothideomycetes incertae sedis</taxon>
        <taxon>Coniosporium</taxon>
    </lineage>
</organism>
<dbReference type="Gene3D" id="3.40.50.410">
    <property type="entry name" value="von Willebrand factor, type A domain"/>
    <property type="match status" value="1"/>
</dbReference>
<sequence>MAYTLNNHIGSQKLPSGIFFNAHPTHLPPHISNGQYPTVDFVQPQLTDFRIAPQKATAEDQELFLPLLEVAVDVEVDAAIAWTKLVQTFTNNATYPITEAKYCFPLYDGSAVVSFSCRIGTEKFLKGVVKPKEEAKSDYKEAVARNIVAALLEEHTQEVLETSLGNIPAQTTVRVEICYITELKADIGGDGLLVTIPTSVAPRYGIPPAGLDPNISSTVKPAENGLKIQVEVSSPVPIHRLESRTHPVSVELGSQGHPTSVKAFKALSTPGFDPKKARASLADRTVSLGKDFVLLIVSANTDWLTPHALLEPHPSLPDHSALMVSITPRDMFQPNVTTQESASEIIFVADRSGSMWDKLEALKVAMQVFLESLLERSMFNICSFGTKHTLLWRHSKPYKQKNVNIASSYIWDSFQADMGGTELLSALKSVVKQRNNKNINTEVIVITDGEVWQPEDTIEFVRLARAEAEERVRFFALGIGDAVSHQLVKGIGR</sequence>
<dbReference type="SMART" id="SM00609">
    <property type="entry name" value="VIT"/>
    <property type="match status" value="1"/>
</dbReference>
<name>A0ABQ9NPA3_9PEZI</name>
<gene>
    <name evidence="3" type="ORF">H2201_005915</name>
</gene>